<organism evidence="2 3">
    <name type="scientific">Streptoalloteichus hindustanus</name>
    <dbReference type="NCBI Taxonomy" id="2017"/>
    <lineage>
        <taxon>Bacteria</taxon>
        <taxon>Bacillati</taxon>
        <taxon>Actinomycetota</taxon>
        <taxon>Actinomycetes</taxon>
        <taxon>Pseudonocardiales</taxon>
        <taxon>Pseudonocardiaceae</taxon>
        <taxon>Streptoalloteichus</taxon>
    </lineage>
</organism>
<evidence type="ECO:0000313" key="3">
    <source>
        <dbReference type="Proteomes" id="UP000184501"/>
    </source>
</evidence>
<evidence type="ECO:0000256" key="1">
    <source>
        <dbReference type="SAM" id="MobiDB-lite"/>
    </source>
</evidence>
<protein>
    <submittedName>
        <fullName evidence="2">Uncharacterized protein</fullName>
    </submittedName>
</protein>
<feature type="region of interest" description="Disordered" evidence="1">
    <location>
        <begin position="1"/>
        <end position="46"/>
    </location>
</feature>
<proteinExistence type="predicted"/>
<dbReference type="EMBL" id="FQVN01000002">
    <property type="protein sequence ID" value="SHE93052.1"/>
    <property type="molecule type" value="Genomic_DNA"/>
</dbReference>
<dbReference type="AlphaFoldDB" id="A0A1M4XIQ7"/>
<name>A0A1M4XIQ7_STRHI</name>
<feature type="compositionally biased region" description="Low complexity" evidence="1">
    <location>
        <begin position="14"/>
        <end position="24"/>
    </location>
</feature>
<evidence type="ECO:0000313" key="2">
    <source>
        <dbReference type="EMBL" id="SHE93052.1"/>
    </source>
</evidence>
<accession>A0A1M4XIQ7</accession>
<feature type="compositionally biased region" description="Basic and acidic residues" evidence="1">
    <location>
        <begin position="1"/>
        <end position="13"/>
    </location>
</feature>
<dbReference type="RefSeq" id="WP_159447691.1">
    <property type="nucleotide sequence ID" value="NZ_FQVN01000002.1"/>
</dbReference>
<gene>
    <name evidence="2" type="ORF">SAMN05444320_1028</name>
</gene>
<dbReference type="Proteomes" id="UP000184501">
    <property type="component" value="Unassembled WGS sequence"/>
</dbReference>
<sequence>MAKKREHDGHAEAVAEPDPPAAGQRRTRRRRQRAGTAVPTGRALAR</sequence>
<reference evidence="2 3" key="1">
    <citation type="submission" date="2016-11" db="EMBL/GenBank/DDBJ databases">
        <authorList>
            <person name="Jaros S."/>
            <person name="Januszkiewicz K."/>
            <person name="Wedrychowicz H."/>
        </authorList>
    </citation>
    <scope>NUCLEOTIDE SEQUENCE [LARGE SCALE GENOMIC DNA]</scope>
    <source>
        <strain evidence="2 3">DSM 44523</strain>
    </source>
</reference>
<dbReference type="STRING" id="2017.SAMN05444320_1028"/>
<keyword evidence="3" id="KW-1185">Reference proteome</keyword>